<evidence type="ECO:0000256" key="2">
    <source>
        <dbReference type="SAM" id="Phobius"/>
    </source>
</evidence>
<sequence>MASMSPLCISLLLASAVIAQDAFIIRTPPNPVQCFPVNFTWSGGHGPYNLSILPSGQLKSQPLDHFANLTGTMFQHRINVAAGTSVQAVLTDITGLQALNVAFALDSSNHTACLSGAAAQSVSSSASSTSQPTHSPSVAPPASQARSLSTGAIAGIATAGAVLVCACALAWWLIRRRSRAKTFDDEAGSLVQQFPFSSGGVAHARRTEEKLAASQQSIPAVQSLAPAAESSTESSSNRSIYTVAPPPPLAVRNTSRGKRGHGTQSTRSSTAGTHATGRVRQDTSRPSTGRPRQEVDGGVRLAGGPLDEMPSLDQESDIMSSVPPPYHRY</sequence>
<reference evidence="4" key="1">
    <citation type="journal article" date="2018" name="Genome Biol. Evol.">
        <title>Genomics and development of Lentinus tigrinus, a white-rot wood-decaying mushroom with dimorphic fruiting bodies.</title>
        <authorList>
            <person name="Wu B."/>
            <person name="Xu Z."/>
            <person name="Knudson A."/>
            <person name="Carlson A."/>
            <person name="Chen N."/>
            <person name="Kovaka S."/>
            <person name="LaButti K."/>
            <person name="Lipzen A."/>
            <person name="Pennachio C."/>
            <person name="Riley R."/>
            <person name="Schakwitz W."/>
            <person name="Umezawa K."/>
            <person name="Ohm R.A."/>
            <person name="Grigoriev I.V."/>
            <person name="Nagy L.G."/>
            <person name="Gibbons J."/>
            <person name="Hibbett D."/>
        </authorList>
    </citation>
    <scope>NUCLEOTIDE SEQUENCE [LARGE SCALE GENOMIC DNA]</scope>
    <source>
        <strain evidence="4">ALCF2SS1-6</strain>
    </source>
</reference>
<keyword evidence="5" id="KW-1185">Reference proteome</keyword>
<keyword evidence="3" id="KW-0732">Signal</keyword>
<feature type="chain" id="PRO_5022995814" description="Mid2 domain-containing protein" evidence="3">
    <location>
        <begin position="20"/>
        <end position="329"/>
    </location>
</feature>
<proteinExistence type="predicted"/>
<evidence type="ECO:0008006" key="6">
    <source>
        <dbReference type="Google" id="ProtNLM"/>
    </source>
</evidence>
<dbReference type="OrthoDB" id="2758692at2759"/>
<gene>
    <name evidence="4" type="ORF">L227DRAFT_611060</name>
</gene>
<keyword evidence="2" id="KW-1133">Transmembrane helix</keyword>
<keyword evidence="2" id="KW-0472">Membrane</keyword>
<evidence type="ECO:0000313" key="4">
    <source>
        <dbReference type="EMBL" id="RPD60510.1"/>
    </source>
</evidence>
<feature type="compositionally biased region" description="Low complexity" evidence="1">
    <location>
        <begin position="124"/>
        <end position="137"/>
    </location>
</feature>
<protein>
    <recommendedName>
        <fullName evidence="6">Mid2 domain-containing protein</fullName>
    </recommendedName>
</protein>
<keyword evidence="2" id="KW-0812">Transmembrane</keyword>
<feature type="signal peptide" evidence="3">
    <location>
        <begin position="1"/>
        <end position="19"/>
    </location>
</feature>
<feature type="transmembrane region" description="Helical" evidence="2">
    <location>
        <begin position="152"/>
        <end position="174"/>
    </location>
</feature>
<feature type="compositionally biased region" description="Low complexity" evidence="1">
    <location>
        <begin position="223"/>
        <end position="239"/>
    </location>
</feature>
<feature type="compositionally biased region" description="Polar residues" evidence="1">
    <location>
        <begin position="262"/>
        <end position="273"/>
    </location>
</feature>
<dbReference type="AlphaFoldDB" id="A0A5C2S9W8"/>
<evidence type="ECO:0000256" key="3">
    <source>
        <dbReference type="SAM" id="SignalP"/>
    </source>
</evidence>
<name>A0A5C2S9W8_9APHY</name>
<accession>A0A5C2S9W8</accession>
<evidence type="ECO:0000313" key="5">
    <source>
        <dbReference type="Proteomes" id="UP000313359"/>
    </source>
</evidence>
<dbReference type="EMBL" id="ML122265">
    <property type="protein sequence ID" value="RPD60510.1"/>
    <property type="molecule type" value="Genomic_DNA"/>
</dbReference>
<feature type="region of interest" description="Disordered" evidence="1">
    <location>
        <begin position="198"/>
        <end position="329"/>
    </location>
</feature>
<feature type="region of interest" description="Disordered" evidence="1">
    <location>
        <begin position="124"/>
        <end position="143"/>
    </location>
</feature>
<evidence type="ECO:0000256" key="1">
    <source>
        <dbReference type="SAM" id="MobiDB-lite"/>
    </source>
</evidence>
<organism evidence="4 5">
    <name type="scientific">Lentinus tigrinus ALCF2SS1-6</name>
    <dbReference type="NCBI Taxonomy" id="1328759"/>
    <lineage>
        <taxon>Eukaryota</taxon>
        <taxon>Fungi</taxon>
        <taxon>Dikarya</taxon>
        <taxon>Basidiomycota</taxon>
        <taxon>Agaricomycotina</taxon>
        <taxon>Agaricomycetes</taxon>
        <taxon>Polyporales</taxon>
        <taxon>Polyporaceae</taxon>
        <taxon>Lentinus</taxon>
    </lineage>
</organism>
<dbReference type="Proteomes" id="UP000313359">
    <property type="component" value="Unassembled WGS sequence"/>
</dbReference>